<dbReference type="PRINTS" id="PR00625">
    <property type="entry name" value="JDOMAIN"/>
</dbReference>
<dbReference type="RefSeq" id="WP_393013197.1">
    <property type="nucleotide sequence ID" value="NZ_JAZAQF010000059.1"/>
</dbReference>
<dbReference type="InterPro" id="IPR050817">
    <property type="entry name" value="DjlA_DnaK_co-chaperone"/>
</dbReference>
<protein>
    <submittedName>
        <fullName evidence="4">J domain-containing protein</fullName>
    </submittedName>
</protein>
<reference evidence="5" key="1">
    <citation type="journal article" date="2024" name="Algal Res.">
        <title>Biochemical, toxicological and genomic investigation of a high-biomass producing Limnothrix strain isolated from Italian shallow drinking water reservoir.</title>
        <authorList>
            <person name="Simonazzi M."/>
            <person name="Shishido T.K."/>
            <person name="Delbaje E."/>
            <person name="Wahlsten M."/>
            <person name="Fewer D.P."/>
            <person name="Sivonen K."/>
            <person name="Pezzolesi L."/>
            <person name="Pistocchi R."/>
        </authorList>
    </citation>
    <scope>NUCLEOTIDE SEQUENCE [LARGE SCALE GENOMIC DNA]</scope>
    <source>
        <strain evidence="5">LRLZ20PSL1</strain>
    </source>
</reference>
<feature type="compositionally biased region" description="Low complexity" evidence="2">
    <location>
        <begin position="70"/>
        <end position="81"/>
    </location>
</feature>
<evidence type="ECO:0000256" key="2">
    <source>
        <dbReference type="SAM" id="MobiDB-lite"/>
    </source>
</evidence>
<dbReference type="PANTHER" id="PTHR24074">
    <property type="entry name" value="CO-CHAPERONE PROTEIN DJLA"/>
    <property type="match status" value="1"/>
</dbReference>
<feature type="compositionally biased region" description="Pro residues" evidence="2">
    <location>
        <begin position="82"/>
        <end position="108"/>
    </location>
</feature>
<dbReference type="SMART" id="SM00271">
    <property type="entry name" value="DnaJ"/>
    <property type="match status" value="1"/>
</dbReference>
<proteinExistence type="predicted"/>
<dbReference type="InterPro" id="IPR011990">
    <property type="entry name" value="TPR-like_helical_dom_sf"/>
</dbReference>
<evidence type="ECO:0000259" key="3">
    <source>
        <dbReference type="PROSITE" id="PS50076"/>
    </source>
</evidence>
<dbReference type="Gene3D" id="1.25.40.10">
    <property type="entry name" value="Tetratricopeptide repeat domain"/>
    <property type="match status" value="1"/>
</dbReference>
<dbReference type="PROSITE" id="PS50076">
    <property type="entry name" value="DNAJ_2"/>
    <property type="match status" value="1"/>
</dbReference>
<dbReference type="Gene3D" id="1.10.287.110">
    <property type="entry name" value="DnaJ domain"/>
    <property type="match status" value="1"/>
</dbReference>
<feature type="repeat" description="TPR" evidence="1">
    <location>
        <begin position="217"/>
        <end position="250"/>
    </location>
</feature>
<dbReference type="InterPro" id="IPR019734">
    <property type="entry name" value="TPR_rpt"/>
</dbReference>
<organism evidence="4 5">
    <name type="scientific">Limnothrix redekei LRLZ20PSL1</name>
    <dbReference type="NCBI Taxonomy" id="3112953"/>
    <lineage>
        <taxon>Bacteria</taxon>
        <taxon>Bacillati</taxon>
        <taxon>Cyanobacteriota</taxon>
        <taxon>Cyanophyceae</taxon>
        <taxon>Pseudanabaenales</taxon>
        <taxon>Pseudanabaenaceae</taxon>
        <taxon>Limnothrix</taxon>
    </lineage>
</organism>
<feature type="compositionally biased region" description="Polar residues" evidence="2">
    <location>
        <begin position="140"/>
        <end position="168"/>
    </location>
</feature>
<accession>A0ABW7CDI1</accession>
<feature type="region of interest" description="Disordered" evidence="2">
    <location>
        <begin position="64"/>
        <end position="168"/>
    </location>
</feature>
<dbReference type="SUPFAM" id="SSF46565">
    <property type="entry name" value="Chaperone J-domain"/>
    <property type="match status" value="1"/>
</dbReference>
<evidence type="ECO:0000313" key="5">
    <source>
        <dbReference type="Proteomes" id="UP001604335"/>
    </source>
</evidence>
<sequence length="269" mass="29268">MALTVRDCYRLLELPPGAPVADIKRAYRRLARRYHPDSGHRSASAETFAALAQAYRALMERSGRPSATVPWSGSSSAAVAAPSPPPPAARSPQSPPPPAASPPSPREPAPATNSATRPATHQAPGPAPNPATNPGTSPASAQSNRYQSTARSTARSTAKPQVQVNPSLSPFEQELKENAFRRLQELFQGGRFPSAIALAEGLAQRLDRDEEVKQWLAIAYHRWGRELINRGQGSRAETYLKKALNTDPRNRQLWLLVDHELQRLSLRSG</sequence>
<dbReference type="InterPro" id="IPR036869">
    <property type="entry name" value="J_dom_sf"/>
</dbReference>
<dbReference type="InterPro" id="IPR001623">
    <property type="entry name" value="DnaJ_domain"/>
</dbReference>
<dbReference type="SUPFAM" id="SSF48452">
    <property type="entry name" value="TPR-like"/>
    <property type="match status" value="1"/>
</dbReference>
<dbReference type="Pfam" id="PF00226">
    <property type="entry name" value="DnaJ"/>
    <property type="match status" value="1"/>
</dbReference>
<evidence type="ECO:0000313" key="4">
    <source>
        <dbReference type="EMBL" id="MFG3818058.1"/>
    </source>
</evidence>
<comment type="caution">
    <text evidence="4">The sequence shown here is derived from an EMBL/GenBank/DDBJ whole genome shotgun (WGS) entry which is preliminary data.</text>
</comment>
<evidence type="ECO:0000256" key="1">
    <source>
        <dbReference type="PROSITE-ProRule" id="PRU00339"/>
    </source>
</evidence>
<dbReference type="Proteomes" id="UP001604335">
    <property type="component" value="Unassembled WGS sequence"/>
</dbReference>
<keyword evidence="5" id="KW-1185">Reference proteome</keyword>
<dbReference type="PROSITE" id="PS50005">
    <property type="entry name" value="TPR"/>
    <property type="match status" value="1"/>
</dbReference>
<gene>
    <name evidence="4" type="ORF">VPK24_10465</name>
</gene>
<name>A0ABW7CDI1_9CYAN</name>
<dbReference type="EMBL" id="JAZAQF010000059">
    <property type="protein sequence ID" value="MFG3818058.1"/>
    <property type="molecule type" value="Genomic_DNA"/>
</dbReference>
<feature type="domain" description="J" evidence="3">
    <location>
        <begin position="7"/>
        <end position="63"/>
    </location>
</feature>
<dbReference type="CDD" id="cd06257">
    <property type="entry name" value="DnaJ"/>
    <property type="match status" value="1"/>
</dbReference>
<keyword evidence="1" id="KW-0802">TPR repeat</keyword>